<evidence type="ECO:0000313" key="1">
    <source>
        <dbReference type="EMBL" id="NEX45221.1"/>
    </source>
</evidence>
<comment type="caution">
    <text evidence="1">The sequence shown here is derived from an EMBL/GenBank/DDBJ whole genome shotgun (WGS) entry which is preliminary data.</text>
</comment>
<name>A0A6B3RIH8_9RHOB</name>
<dbReference type="EMBL" id="JAAIKE010000001">
    <property type="protein sequence ID" value="NEX45221.1"/>
    <property type="molecule type" value="Genomic_DNA"/>
</dbReference>
<dbReference type="RefSeq" id="WP_164609232.1">
    <property type="nucleotide sequence ID" value="NZ_JAAIKE010000001.1"/>
</dbReference>
<evidence type="ECO:0000313" key="2">
    <source>
        <dbReference type="Proteomes" id="UP000481421"/>
    </source>
</evidence>
<sequence length="62" mass="6500">MTRAVTLADLRRAAQVAREAGVAVTIEADGKTYRISPDPSPLPLGAAEREISECDKAFGLSG</sequence>
<proteinExistence type="predicted"/>
<gene>
    <name evidence="1" type="ORF">G3572_03315</name>
</gene>
<organism evidence="1 2">
    <name type="scientific">Pseudotabrizicola algicola</name>
    <dbReference type="NCBI Taxonomy" id="2709381"/>
    <lineage>
        <taxon>Bacteria</taxon>
        <taxon>Pseudomonadati</taxon>
        <taxon>Pseudomonadota</taxon>
        <taxon>Alphaproteobacteria</taxon>
        <taxon>Rhodobacterales</taxon>
        <taxon>Paracoccaceae</taxon>
        <taxon>Pseudotabrizicola</taxon>
    </lineage>
</organism>
<reference evidence="1 2" key="1">
    <citation type="submission" date="2020-02" db="EMBL/GenBank/DDBJ databases">
        <title>Rhodobacter algicola sp. nov., isolated from microalga culture.</title>
        <authorList>
            <person name="Park C.-Y."/>
        </authorList>
    </citation>
    <scope>NUCLEOTIDE SEQUENCE [LARGE SCALE GENOMIC DNA]</scope>
    <source>
        <strain evidence="1 2">ETT8</strain>
    </source>
</reference>
<accession>A0A6B3RIH8</accession>
<protein>
    <submittedName>
        <fullName evidence="1">Uncharacterized protein</fullName>
    </submittedName>
</protein>
<keyword evidence="2" id="KW-1185">Reference proteome</keyword>
<dbReference type="AlphaFoldDB" id="A0A6B3RIH8"/>
<dbReference type="Proteomes" id="UP000481421">
    <property type="component" value="Unassembled WGS sequence"/>
</dbReference>